<organism evidence="1 2">
    <name type="scientific">Alicyclobacillus fodiniaquatilis</name>
    <dbReference type="NCBI Taxonomy" id="1661150"/>
    <lineage>
        <taxon>Bacteria</taxon>
        <taxon>Bacillati</taxon>
        <taxon>Bacillota</taxon>
        <taxon>Bacilli</taxon>
        <taxon>Bacillales</taxon>
        <taxon>Alicyclobacillaceae</taxon>
        <taxon>Alicyclobacillus</taxon>
    </lineage>
</organism>
<evidence type="ECO:0000313" key="2">
    <source>
        <dbReference type="Proteomes" id="UP001597079"/>
    </source>
</evidence>
<proteinExistence type="predicted"/>
<dbReference type="RefSeq" id="WP_377941908.1">
    <property type="nucleotide sequence ID" value="NZ_JBHUCX010000017.1"/>
</dbReference>
<dbReference type="EMBL" id="JBHUCX010000017">
    <property type="protein sequence ID" value="MFD1674135.1"/>
    <property type="molecule type" value="Genomic_DNA"/>
</dbReference>
<protein>
    <submittedName>
        <fullName evidence="1">Uncharacterized protein</fullName>
    </submittedName>
</protein>
<comment type="caution">
    <text evidence="1">The sequence shown here is derived from an EMBL/GenBank/DDBJ whole genome shotgun (WGS) entry which is preliminary data.</text>
</comment>
<keyword evidence="2" id="KW-1185">Reference proteome</keyword>
<accession>A0ABW4JFD4</accession>
<evidence type="ECO:0000313" key="1">
    <source>
        <dbReference type="EMBL" id="MFD1674135.1"/>
    </source>
</evidence>
<name>A0ABW4JFD4_9BACL</name>
<gene>
    <name evidence="1" type="ORF">ACFSB2_05340</name>
</gene>
<dbReference type="Proteomes" id="UP001597079">
    <property type="component" value="Unassembled WGS sequence"/>
</dbReference>
<reference evidence="2" key="1">
    <citation type="journal article" date="2019" name="Int. J. Syst. Evol. Microbiol.">
        <title>The Global Catalogue of Microorganisms (GCM) 10K type strain sequencing project: providing services to taxonomists for standard genome sequencing and annotation.</title>
        <authorList>
            <consortium name="The Broad Institute Genomics Platform"/>
            <consortium name="The Broad Institute Genome Sequencing Center for Infectious Disease"/>
            <person name="Wu L."/>
            <person name="Ma J."/>
        </authorList>
    </citation>
    <scope>NUCLEOTIDE SEQUENCE [LARGE SCALE GENOMIC DNA]</scope>
    <source>
        <strain evidence="2">CGMCC 1.12286</strain>
    </source>
</reference>
<sequence>MDINMEGLKANVYLDTQDVLQVFAKLGPEEVAMYVLLEAVQQPVSLTRLSEWSHMSKDRVISLCSRLGMLQLGIDPPIMS</sequence>